<comment type="caution">
    <text evidence="2">The sequence shown here is derived from an EMBL/GenBank/DDBJ whole genome shotgun (WGS) entry which is preliminary data.</text>
</comment>
<gene>
    <name evidence="2" type="ORF">BN2614_LOCUS1</name>
</gene>
<dbReference type="AlphaFoldDB" id="A0A9X9M6V3"/>
<sequence length="88" mass="9385">MGLSSSWSSLLHAWRLWASCPPLPGPSFLRKGCMRPPQHLARLPAHGRCPSPRPMACVPLCAPGDAPAVGWVGWASPPPPPQSHLHAV</sequence>
<accession>A0A9X9M6V3</accession>
<proteinExistence type="predicted"/>
<dbReference type="EMBL" id="CYRY02043451">
    <property type="protein sequence ID" value="VCX37860.1"/>
    <property type="molecule type" value="Genomic_DNA"/>
</dbReference>
<evidence type="ECO:0000256" key="1">
    <source>
        <dbReference type="SAM" id="SignalP"/>
    </source>
</evidence>
<dbReference type="Proteomes" id="UP000269945">
    <property type="component" value="Unassembled WGS sequence"/>
</dbReference>
<feature type="chain" id="PRO_5040811852" description="Secreted protein" evidence="1">
    <location>
        <begin position="19"/>
        <end position="88"/>
    </location>
</feature>
<evidence type="ECO:0000313" key="3">
    <source>
        <dbReference type="Proteomes" id="UP000269945"/>
    </source>
</evidence>
<protein>
    <recommendedName>
        <fullName evidence="4">Secreted protein</fullName>
    </recommendedName>
</protein>
<evidence type="ECO:0008006" key="4">
    <source>
        <dbReference type="Google" id="ProtNLM"/>
    </source>
</evidence>
<reference evidence="2 3" key="1">
    <citation type="submission" date="2018-10" db="EMBL/GenBank/DDBJ databases">
        <authorList>
            <person name="Ekblom R."/>
            <person name="Jareborg N."/>
        </authorList>
    </citation>
    <scope>NUCLEOTIDE SEQUENCE [LARGE SCALE GENOMIC DNA]</scope>
    <source>
        <tissue evidence="2">Muscle</tissue>
    </source>
</reference>
<name>A0A9X9M6V3_GULGU</name>
<evidence type="ECO:0000313" key="2">
    <source>
        <dbReference type="EMBL" id="VCX37860.1"/>
    </source>
</evidence>
<keyword evidence="1" id="KW-0732">Signal</keyword>
<keyword evidence="3" id="KW-1185">Reference proteome</keyword>
<feature type="non-terminal residue" evidence="2">
    <location>
        <position position="88"/>
    </location>
</feature>
<organism evidence="2 3">
    <name type="scientific">Gulo gulo</name>
    <name type="common">Wolverine</name>
    <name type="synonym">Gluton</name>
    <dbReference type="NCBI Taxonomy" id="48420"/>
    <lineage>
        <taxon>Eukaryota</taxon>
        <taxon>Metazoa</taxon>
        <taxon>Chordata</taxon>
        <taxon>Craniata</taxon>
        <taxon>Vertebrata</taxon>
        <taxon>Euteleostomi</taxon>
        <taxon>Mammalia</taxon>
        <taxon>Eutheria</taxon>
        <taxon>Laurasiatheria</taxon>
        <taxon>Carnivora</taxon>
        <taxon>Caniformia</taxon>
        <taxon>Musteloidea</taxon>
        <taxon>Mustelidae</taxon>
        <taxon>Guloninae</taxon>
        <taxon>Gulo</taxon>
    </lineage>
</organism>
<feature type="signal peptide" evidence="1">
    <location>
        <begin position="1"/>
        <end position="18"/>
    </location>
</feature>